<gene>
    <name evidence="2" type="ORF">DLJ53_33460</name>
</gene>
<dbReference type="AlphaFoldDB" id="A0A8B2NJN9"/>
<comment type="caution">
    <text evidence="2">The sequence shown here is derived from an EMBL/GenBank/DDBJ whole genome shotgun (WGS) entry which is preliminary data.</text>
</comment>
<feature type="compositionally biased region" description="Low complexity" evidence="1">
    <location>
        <begin position="194"/>
        <end position="216"/>
    </location>
</feature>
<evidence type="ECO:0000313" key="2">
    <source>
        <dbReference type="EMBL" id="RAH96058.1"/>
    </source>
</evidence>
<sequence>MSYDPDRQRYFRFWIDDHKKGENNRFSFGSVSAAKMALVDVIFCQDYDRKRADGLGMSSQLYDAYIRGISNIIYAMEGPARAREAQQQEEAERIRQDAEAQRAQEKDTKTLRNRLATLTEAGRALKPGHDNGMMVNTIDGELAALEHTDVPAHIDELGEQLDETLRFVRKRAEAAGVDDDVLFGRLRRLQQQLAAAEAASRPPLQLASPQPLSASQRSIASQ</sequence>
<name>A0A8B2NJN9_9HYPH</name>
<feature type="region of interest" description="Disordered" evidence="1">
    <location>
        <begin position="84"/>
        <end position="107"/>
    </location>
</feature>
<dbReference type="EMBL" id="QHHQ01000017">
    <property type="protein sequence ID" value="RAH96058.1"/>
    <property type="molecule type" value="Genomic_DNA"/>
</dbReference>
<accession>A0A8B2NJN9</accession>
<evidence type="ECO:0000256" key="1">
    <source>
        <dbReference type="SAM" id="MobiDB-lite"/>
    </source>
</evidence>
<feature type="region of interest" description="Disordered" evidence="1">
    <location>
        <begin position="194"/>
        <end position="222"/>
    </location>
</feature>
<protein>
    <submittedName>
        <fullName evidence="2">Uncharacterized protein</fullName>
    </submittedName>
</protein>
<reference evidence="2 3" key="1">
    <citation type="submission" date="2018-05" db="EMBL/GenBank/DDBJ databases">
        <title>Acuticoccus sediminis sp. nov., isolated from deep-sea sediment of Indian Ocean.</title>
        <authorList>
            <person name="Liu X."/>
            <person name="Lai Q."/>
            <person name="Du Y."/>
            <person name="Sun F."/>
            <person name="Zhang X."/>
            <person name="Wang S."/>
            <person name="Shao Z."/>
        </authorList>
    </citation>
    <scope>NUCLEOTIDE SEQUENCE [LARGE SCALE GENOMIC DNA]</scope>
    <source>
        <strain evidence="2 3">PTG4-2</strain>
    </source>
</reference>
<organism evidence="2 3">
    <name type="scientific">Acuticoccus sediminis</name>
    <dbReference type="NCBI Taxonomy" id="2184697"/>
    <lineage>
        <taxon>Bacteria</taxon>
        <taxon>Pseudomonadati</taxon>
        <taxon>Pseudomonadota</taxon>
        <taxon>Alphaproteobacteria</taxon>
        <taxon>Hyphomicrobiales</taxon>
        <taxon>Amorphaceae</taxon>
        <taxon>Acuticoccus</taxon>
    </lineage>
</organism>
<evidence type="ECO:0000313" key="3">
    <source>
        <dbReference type="Proteomes" id="UP000249590"/>
    </source>
</evidence>
<proteinExistence type="predicted"/>
<dbReference type="Proteomes" id="UP000249590">
    <property type="component" value="Unassembled WGS sequence"/>
</dbReference>
<keyword evidence="3" id="KW-1185">Reference proteome</keyword>